<evidence type="ECO:0000313" key="2">
    <source>
        <dbReference type="Proteomes" id="UP000824073"/>
    </source>
</evidence>
<reference evidence="1" key="2">
    <citation type="journal article" date="2021" name="PeerJ">
        <title>Extensive microbial diversity within the chicken gut microbiome revealed by metagenomics and culture.</title>
        <authorList>
            <person name="Gilroy R."/>
            <person name="Ravi A."/>
            <person name="Getino M."/>
            <person name="Pursley I."/>
            <person name="Horton D.L."/>
            <person name="Alikhan N.F."/>
            <person name="Baker D."/>
            <person name="Gharbi K."/>
            <person name="Hall N."/>
            <person name="Watson M."/>
            <person name="Adriaenssens E.M."/>
            <person name="Foster-Nyarko E."/>
            <person name="Jarju S."/>
            <person name="Secka A."/>
            <person name="Antonio M."/>
            <person name="Oren A."/>
            <person name="Chaudhuri R.R."/>
            <person name="La Ragione R."/>
            <person name="Hildebrand F."/>
            <person name="Pallen M.J."/>
        </authorList>
    </citation>
    <scope>NUCLEOTIDE SEQUENCE</scope>
    <source>
        <strain evidence="1">CHK191-8634</strain>
    </source>
</reference>
<organism evidence="1 2">
    <name type="scientific">Candidatus Ventrousia excrementavium</name>
    <dbReference type="NCBI Taxonomy" id="2840961"/>
    <lineage>
        <taxon>Bacteria</taxon>
        <taxon>Bacillati</taxon>
        <taxon>Bacillota</taxon>
        <taxon>Clostridia</taxon>
        <taxon>Eubacteriales</taxon>
        <taxon>Clostridiaceae</taxon>
        <taxon>Clostridiaceae incertae sedis</taxon>
        <taxon>Candidatus Ventrousia</taxon>
    </lineage>
</organism>
<dbReference type="AlphaFoldDB" id="A0A9D1IU69"/>
<dbReference type="EMBL" id="DVMR01000030">
    <property type="protein sequence ID" value="HIU43185.1"/>
    <property type="molecule type" value="Genomic_DNA"/>
</dbReference>
<reference evidence="1" key="1">
    <citation type="submission" date="2020-10" db="EMBL/GenBank/DDBJ databases">
        <authorList>
            <person name="Gilroy R."/>
        </authorList>
    </citation>
    <scope>NUCLEOTIDE SEQUENCE</scope>
    <source>
        <strain evidence="1">CHK191-8634</strain>
    </source>
</reference>
<comment type="caution">
    <text evidence="1">The sequence shown here is derived from an EMBL/GenBank/DDBJ whole genome shotgun (WGS) entry which is preliminary data.</text>
</comment>
<dbReference type="Proteomes" id="UP000824073">
    <property type="component" value="Unassembled WGS sequence"/>
</dbReference>
<sequence>MKRFSVQMIDLSVSSQWWKELMQHFVRTGDAFEIRCWREEIAEIEEASLYGTAVEDKYEASVKGAVTKDLLKKLLTEEPTDKSIYNKMTKYFTIHIKNDLCDIWSEHYGTEMTIEIAADADINFFEQTIGRYPESFSVGVF</sequence>
<evidence type="ECO:0000313" key="1">
    <source>
        <dbReference type="EMBL" id="HIU43185.1"/>
    </source>
</evidence>
<name>A0A9D1IU69_9CLOT</name>
<protein>
    <submittedName>
        <fullName evidence="1">Uncharacterized protein</fullName>
    </submittedName>
</protein>
<gene>
    <name evidence="1" type="ORF">IAB67_02685</name>
</gene>
<accession>A0A9D1IU69</accession>
<proteinExistence type="predicted"/>